<dbReference type="OrthoDB" id="5365969at2"/>
<accession>A0A2K1FT93</accession>
<sequence length="66" mass="7874">MRLVWWHGTSRARDRTTERRSRISRSAEARIAVFTFIEGRHNPHRRHSALSYPSPIDYERRPGVTE</sequence>
<dbReference type="AlphaFoldDB" id="A0A2K1FT93"/>
<dbReference type="Proteomes" id="UP000236268">
    <property type="component" value="Unassembled WGS sequence"/>
</dbReference>
<evidence type="ECO:0000313" key="3">
    <source>
        <dbReference type="Proteomes" id="UP000236268"/>
    </source>
</evidence>
<gene>
    <name evidence="2" type="ORF">C1S70_27470</name>
</gene>
<feature type="compositionally biased region" description="Basic and acidic residues" evidence="1">
    <location>
        <begin position="57"/>
        <end position="66"/>
    </location>
</feature>
<organism evidence="2 3">
    <name type="scientific">Azospirillum argentinense</name>
    <dbReference type="NCBI Taxonomy" id="2970906"/>
    <lineage>
        <taxon>Bacteria</taxon>
        <taxon>Pseudomonadati</taxon>
        <taxon>Pseudomonadota</taxon>
        <taxon>Alphaproteobacteria</taxon>
        <taxon>Rhodospirillales</taxon>
        <taxon>Azospirillaceae</taxon>
        <taxon>Azospirillum</taxon>
    </lineage>
</organism>
<proteinExistence type="predicted"/>
<name>A0A2K1FT93_9PROT</name>
<evidence type="ECO:0000256" key="1">
    <source>
        <dbReference type="SAM" id="MobiDB-lite"/>
    </source>
</evidence>
<comment type="caution">
    <text evidence="2">The sequence shown here is derived from an EMBL/GenBank/DDBJ whole genome shotgun (WGS) entry which is preliminary data.</text>
</comment>
<protein>
    <recommendedName>
        <fullName evidence="4">Integrase catalytic domain-containing protein</fullName>
    </recommendedName>
</protein>
<reference evidence="2 3" key="1">
    <citation type="submission" date="2018-01" db="EMBL/GenBank/DDBJ databases">
        <title>Whole genome sequence of Azospirillum brasilense REC3 isolated from strawberry roots.</title>
        <authorList>
            <person name="Fontana C.A."/>
            <person name="Salazar S.M."/>
            <person name="Bassi D."/>
            <person name="Puglisi E."/>
            <person name="Lovaisa N.C."/>
            <person name="Toffoli L.M."/>
            <person name="Pedraza R."/>
            <person name="Cocconcelli P.S."/>
        </authorList>
    </citation>
    <scope>NUCLEOTIDE SEQUENCE [LARGE SCALE GENOMIC DNA]</scope>
    <source>
        <strain evidence="2 3">REC3</strain>
    </source>
</reference>
<dbReference type="EMBL" id="POWG01000043">
    <property type="protein sequence ID" value="PNQ95689.1"/>
    <property type="molecule type" value="Genomic_DNA"/>
</dbReference>
<evidence type="ECO:0008006" key="4">
    <source>
        <dbReference type="Google" id="ProtNLM"/>
    </source>
</evidence>
<evidence type="ECO:0000313" key="2">
    <source>
        <dbReference type="EMBL" id="PNQ95689.1"/>
    </source>
</evidence>
<feature type="region of interest" description="Disordered" evidence="1">
    <location>
        <begin position="44"/>
        <end position="66"/>
    </location>
</feature>